<accession>A0ABQ2BV61</accession>
<proteinExistence type="predicted"/>
<comment type="caution">
    <text evidence="2">The sequence shown here is derived from an EMBL/GenBank/DDBJ whole genome shotgun (WGS) entry which is preliminary data.</text>
</comment>
<gene>
    <name evidence="2" type="ORF">GCM10011444_02530</name>
</gene>
<organism evidence="2 3">
    <name type="scientific">Winogradskyella haliclonae</name>
    <dbReference type="NCBI Taxonomy" id="2048558"/>
    <lineage>
        <taxon>Bacteria</taxon>
        <taxon>Pseudomonadati</taxon>
        <taxon>Bacteroidota</taxon>
        <taxon>Flavobacteriia</taxon>
        <taxon>Flavobacteriales</taxon>
        <taxon>Flavobacteriaceae</taxon>
        <taxon>Winogradskyella</taxon>
    </lineage>
</organism>
<feature type="chain" id="PRO_5045317826" description="Tetratricopeptide repeat protein" evidence="1">
    <location>
        <begin position="19"/>
        <end position="326"/>
    </location>
</feature>
<sequence>MKKLILCICLLVTVFCNAQIDFVKHADLLMSARRAFEKNEPKRALDFYKEAFKINGVNTPAEYIKAATCAAQLRDEISCKKWIIEAIEKERISKKFLLSFSDNDLYRKCLNNILPNYDNHLANFYKAIDNPMVYFQIQELVDRDQVTRKLSDYHLGITDENKEVAMDSWLKARANNDTIAIKKLQDILFPKIDKELKAYNLKVMRYADSLNIVKLIDITKAHGWHNEAWVLLWHQRGSYGEKNWVWDFFKPYIDNEISKGKITPFFWVMFEDITSLYKTGKSIYGYHPGKVDPRTVNIKRQSIGLPELTQQEIKNRNTRKDNGSVF</sequence>
<evidence type="ECO:0000256" key="1">
    <source>
        <dbReference type="SAM" id="SignalP"/>
    </source>
</evidence>
<name>A0ABQ2BV61_9FLAO</name>
<evidence type="ECO:0008006" key="4">
    <source>
        <dbReference type="Google" id="ProtNLM"/>
    </source>
</evidence>
<keyword evidence="1" id="KW-0732">Signal</keyword>
<reference evidence="3" key="1">
    <citation type="journal article" date="2019" name="Int. J. Syst. Evol. Microbiol.">
        <title>The Global Catalogue of Microorganisms (GCM) 10K type strain sequencing project: providing services to taxonomists for standard genome sequencing and annotation.</title>
        <authorList>
            <consortium name="The Broad Institute Genomics Platform"/>
            <consortium name="The Broad Institute Genome Sequencing Center for Infectious Disease"/>
            <person name="Wu L."/>
            <person name="Ma J."/>
        </authorList>
    </citation>
    <scope>NUCLEOTIDE SEQUENCE [LARGE SCALE GENOMIC DNA]</scope>
    <source>
        <strain evidence="3">CCM 8681</strain>
    </source>
</reference>
<evidence type="ECO:0000313" key="2">
    <source>
        <dbReference type="EMBL" id="GGI55944.1"/>
    </source>
</evidence>
<evidence type="ECO:0000313" key="3">
    <source>
        <dbReference type="Proteomes" id="UP000624701"/>
    </source>
</evidence>
<protein>
    <recommendedName>
        <fullName evidence="4">Tetratricopeptide repeat protein</fullName>
    </recommendedName>
</protein>
<dbReference type="EMBL" id="BMDQ01000001">
    <property type="protein sequence ID" value="GGI55944.1"/>
    <property type="molecule type" value="Genomic_DNA"/>
</dbReference>
<keyword evidence="3" id="KW-1185">Reference proteome</keyword>
<dbReference type="RefSeq" id="WP_188372885.1">
    <property type="nucleotide sequence ID" value="NZ_BMDQ01000001.1"/>
</dbReference>
<feature type="signal peptide" evidence="1">
    <location>
        <begin position="1"/>
        <end position="18"/>
    </location>
</feature>
<dbReference type="Proteomes" id="UP000624701">
    <property type="component" value="Unassembled WGS sequence"/>
</dbReference>